<dbReference type="Pfam" id="PF06722">
    <property type="entry name" value="EryCIII-like_C"/>
    <property type="match status" value="1"/>
</dbReference>
<dbReference type="Gene3D" id="3.40.50.2000">
    <property type="entry name" value="Glycogen Phosphorylase B"/>
    <property type="match status" value="2"/>
</dbReference>
<dbReference type="EMBL" id="BAAAGS010000003">
    <property type="protein sequence ID" value="GAA0510197.1"/>
    <property type="molecule type" value="Genomic_DNA"/>
</dbReference>
<evidence type="ECO:0000256" key="1">
    <source>
        <dbReference type="ARBA" id="ARBA00009995"/>
    </source>
</evidence>
<evidence type="ECO:0000259" key="3">
    <source>
        <dbReference type="Pfam" id="PF06722"/>
    </source>
</evidence>
<accession>A0ABN1C2I5</accession>
<evidence type="ECO:0000256" key="2">
    <source>
        <dbReference type="ARBA" id="ARBA00022679"/>
    </source>
</evidence>
<dbReference type="Proteomes" id="UP001500729">
    <property type="component" value="Unassembled WGS sequence"/>
</dbReference>
<dbReference type="SUPFAM" id="SSF53756">
    <property type="entry name" value="UDP-Glycosyltransferase/glycogen phosphorylase"/>
    <property type="match status" value="1"/>
</dbReference>
<dbReference type="RefSeq" id="WP_143538185.1">
    <property type="nucleotide sequence ID" value="NZ_BAAAGS010000003.1"/>
</dbReference>
<comment type="caution">
    <text evidence="4">The sequence shown here is derived from an EMBL/GenBank/DDBJ whole genome shotgun (WGS) entry which is preliminary data.</text>
</comment>
<proteinExistence type="inferred from homology"/>
<name>A0ABN1C2I5_SACER</name>
<evidence type="ECO:0000313" key="4">
    <source>
        <dbReference type="EMBL" id="GAA0510197.1"/>
    </source>
</evidence>
<evidence type="ECO:0000313" key="5">
    <source>
        <dbReference type="Proteomes" id="UP001500729"/>
    </source>
</evidence>
<organism evidence="4 5">
    <name type="scientific">Saccharopolyspora erythraea</name>
    <name type="common">Streptomyces erythraeus</name>
    <dbReference type="NCBI Taxonomy" id="1836"/>
    <lineage>
        <taxon>Bacteria</taxon>
        <taxon>Bacillati</taxon>
        <taxon>Actinomycetota</taxon>
        <taxon>Actinomycetes</taxon>
        <taxon>Pseudonocardiales</taxon>
        <taxon>Pseudonocardiaceae</taxon>
        <taxon>Saccharopolyspora</taxon>
    </lineage>
</organism>
<feature type="domain" description="Erythromycin biosynthesis protein CIII-like C-terminal" evidence="3">
    <location>
        <begin position="282"/>
        <end position="403"/>
    </location>
</feature>
<reference evidence="4 5" key="1">
    <citation type="journal article" date="2019" name="Int. J. Syst. Evol. Microbiol.">
        <title>The Global Catalogue of Microorganisms (GCM) 10K type strain sequencing project: providing services to taxonomists for standard genome sequencing and annotation.</title>
        <authorList>
            <consortium name="The Broad Institute Genomics Platform"/>
            <consortium name="The Broad Institute Genome Sequencing Center for Infectious Disease"/>
            <person name="Wu L."/>
            <person name="Ma J."/>
        </authorList>
    </citation>
    <scope>NUCLEOTIDE SEQUENCE [LARGE SCALE GENOMIC DNA]</scope>
    <source>
        <strain evidence="4 5">JCM 10303</strain>
    </source>
</reference>
<dbReference type="PANTHER" id="PTHR48050">
    <property type="entry name" value="STEROL 3-BETA-GLUCOSYLTRANSFERASE"/>
    <property type="match status" value="1"/>
</dbReference>
<dbReference type="InterPro" id="IPR002213">
    <property type="entry name" value="UDP_glucos_trans"/>
</dbReference>
<gene>
    <name evidence="4" type="ORF">GCM10009533_06270</name>
</gene>
<dbReference type="InterPro" id="IPR010610">
    <property type="entry name" value="EryCIII-like_C"/>
</dbReference>
<comment type="similarity">
    <text evidence="1">Belongs to the UDP-glycosyltransferase family.</text>
</comment>
<keyword evidence="2" id="KW-0808">Transferase</keyword>
<sequence length="432" mass="45780">MNDSATGPPDVRPANQEKAGGAGRIAVVGMPAAGHVNPSLPIVRELTSRGVEVAYYTSDEFRSAVEDTGCEFRAYPAGALGSADIAKATRTGGPVRVVARILKATETLLPFLLSETKSERPDAIVFDSNAIWGRMAAASLGLPMISLMTTIMVGGKDFSTLTAREWLHFLREALPGVPAARSAKRRVVQRFGKQPYPPAPSLPMRGDLTIFPVPSWMQSPNARLDEHCRFVGPTISAESRDHRLDPELAAFVDGPEPLTLVSLGTLHTGSEAFFRACFEAQAALPTRVVLTVGSHTDPAKLGPPPSNTLIRTSVPQLDVLRRADVFVTHGGMNSALEGLACGVPLVVVPQQSEQLVIGRAVADRGAGVVLRHNLSNRPVPAAELRAAVDRALTDSSLRAAAREAGASFGEEGGAVAAADAIQDHLRARSTHR</sequence>
<dbReference type="NCBIfam" id="TIGR01426">
    <property type="entry name" value="MGT"/>
    <property type="match status" value="1"/>
</dbReference>
<keyword evidence="5" id="KW-1185">Reference proteome</keyword>
<dbReference type="InterPro" id="IPR006326">
    <property type="entry name" value="UDPGT_MGT-like"/>
</dbReference>
<dbReference type="InterPro" id="IPR050426">
    <property type="entry name" value="Glycosyltransferase_28"/>
</dbReference>
<dbReference type="CDD" id="cd03784">
    <property type="entry name" value="GT1_Gtf-like"/>
    <property type="match status" value="1"/>
</dbReference>
<dbReference type="PANTHER" id="PTHR48050:SF13">
    <property type="entry name" value="STEROL 3-BETA-GLUCOSYLTRANSFERASE UGT80A2"/>
    <property type="match status" value="1"/>
</dbReference>
<protein>
    <submittedName>
        <fullName evidence="4">Glycosyltransferase</fullName>
    </submittedName>
</protein>